<dbReference type="InterPro" id="IPR051794">
    <property type="entry name" value="PG_Endopeptidase_C40"/>
</dbReference>
<dbReference type="InterPro" id="IPR000064">
    <property type="entry name" value="NLP_P60_dom"/>
</dbReference>
<keyword evidence="5" id="KW-1133">Transmembrane helix</keyword>
<dbReference type="CDD" id="cd13399">
    <property type="entry name" value="Slt35-like"/>
    <property type="match status" value="1"/>
</dbReference>
<evidence type="ECO:0000259" key="6">
    <source>
        <dbReference type="PROSITE" id="PS51935"/>
    </source>
</evidence>
<evidence type="ECO:0000256" key="3">
    <source>
        <dbReference type="ARBA" id="ARBA00022801"/>
    </source>
</evidence>
<dbReference type="Pfam" id="PF00877">
    <property type="entry name" value="NLPC_P60"/>
    <property type="match status" value="1"/>
</dbReference>
<dbReference type="EMBL" id="WBMR01000017">
    <property type="protein sequence ID" value="KAB2385951.1"/>
    <property type="molecule type" value="Genomic_DNA"/>
</dbReference>
<feature type="domain" description="NlpC/P60" evidence="6">
    <location>
        <begin position="259"/>
        <end position="406"/>
    </location>
</feature>
<dbReference type="PANTHER" id="PTHR47359:SF3">
    <property type="entry name" value="NLP_P60 DOMAIN-CONTAINING PROTEIN-RELATED"/>
    <property type="match status" value="1"/>
</dbReference>
<dbReference type="GO" id="GO:0008234">
    <property type="term" value="F:cysteine-type peptidase activity"/>
    <property type="evidence" value="ECO:0007669"/>
    <property type="project" value="UniProtKB-KW"/>
</dbReference>
<feature type="transmembrane region" description="Helical" evidence="5">
    <location>
        <begin position="20"/>
        <end position="46"/>
    </location>
</feature>
<dbReference type="Pfam" id="PF01464">
    <property type="entry name" value="SLT"/>
    <property type="match status" value="1"/>
</dbReference>
<protein>
    <submittedName>
        <fullName evidence="7">Transglycosylase SLT domain-containing protein</fullName>
    </submittedName>
</protein>
<dbReference type="Gene3D" id="3.90.1720.10">
    <property type="entry name" value="endopeptidase domain like (from Nostoc punctiforme)"/>
    <property type="match status" value="1"/>
</dbReference>
<accession>A0A6L3VXP3</accession>
<evidence type="ECO:0000313" key="7">
    <source>
        <dbReference type="EMBL" id="KAB2385951.1"/>
    </source>
</evidence>
<proteinExistence type="inferred from homology"/>
<name>A0A6L3VXP3_9ACTN</name>
<dbReference type="AlphaFoldDB" id="A0A6L3VXP3"/>
<dbReference type="SUPFAM" id="SSF54001">
    <property type="entry name" value="Cysteine proteinases"/>
    <property type="match status" value="1"/>
</dbReference>
<dbReference type="InterPro" id="IPR023346">
    <property type="entry name" value="Lysozyme-like_dom_sf"/>
</dbReference>
<evidence type="ECO:0000256" key="4">
    <source>
        <dbReference type="ARBA" id="ARBA00022807"/>
    </source>
</evidence>
<evidence type="ECO:0000313" key="8">
    <source>
        <dbReference type="Proteomes" id="UP000483004"/>
    </source>
</evidence>
<comment type="caution">
    <text evidence="7">The sequence shown here is derived from an EMBL/GenBank/DDBJ whole genome shotgun (WGS) entry which is preliminary data.</text>
</comment>
<evidence type="ECO:0000256" key="1">
    <source>
        <dbReference type="ARBA" id="ARBA00007074"/>
    </source>
</evidence>
<keyword evidence="8" id="KW-1185">Reference proteome</keyword>
<dbReference type="InterPro" id="IPR038765">
    <property type="entry name" value="Papain-like_cys_pep_sf"/>
</dbReference>
<keyword evidence="2" id="KW-0645">Protease</keyword>
<dbReference type="Proteomes" id="UP000483004">
    <property type="component" value="Unassembled WGS sequence"/>
</dbReference>
<keyword evidence="5" id="KW-0472">Membrane</keyword>
<evidence type="ECO:0000256" key="5">
    <source>
        <dbReference type="SAM" id="Phobius"/>
    </source>
</evidence>
<dbReference type="GO" id="GO:0006508">
    <property type="term" value="P:proteolysis"/>
    <property type="evidence" value="ECO:0007669"/>
    <property type="project" value="UniProtKB-KW"/>
</dbReference>
<organism evidence="7 8">
    <name type="scientific">Actinomadura montaniterrae</name>
    <dbReference type="NCBI Taxonomy" id="1803903"/>
    <lineage>
        <taxon>Bacteria</taxon>
        <taxon>Bacillati</taxon>
        <taxon>Actinomycetota</taxon>
        <taxon>Actinomycetes</taxon>
        <taxon>Streptosporangiales</taxon>
        <taxon>Thermomonosporaceae</taxon>
        <taxon>Actinomadura</taxon>
    </lineage>
</organism>
<gene>
    <name evidence="7" type="ORF">F9B16_09125</name>
</gene>
<dbReference type="PANTHER" id="PTHR47359">
    <property type="entry name" value="PEPTIDOGLYCAN DL-ENDOPEPTIDASE CWLO"/>
    <property type="match status" value="1"/>
</dbReference>
<dbReference type="SUPFAM" id="SSF53955">
    <property type="entry name" value="Lysozyme-like"/>
    <property type="match status" value="1"/>
</dbReference>
<evidence type="ECO:0000256" key="2">
    <source>
        <dbReference type="ARBA" id="ARBA00022670"/>
    </source>
</evidence>
<keyword evidence="5" id="KW-0812">Transmembrane</keyword>
<keyword evidence="3" id="KW-0378">Hydrolase</keyword>
<comment type="similarity">
    <text evidence="1">Belongs to the peptidase C40 family.</text>
</comment>
<sequence length="435" mass="46697">MSNRRPVLTGKRMAIVSMRLIVFVVGCNTIGLLGLLFMFIVVLLVLPIGNSGMQQACAPINHQAGTGVAQANAKAAPNGIPSNYYRLYREAGEKWRIPWNILAGVGWVETKHGTIGASREDGPNEAGAAGPMQFKLGTFNQYKDDADGHGADRYDAADAIYSAAKMLRTQIPSYGALDRDFTDDELRRTIFAYNHGASAPYDPSKQDAYVQLVVAQANIYDKNHTLSAANSVGASACSPGTGLGSGTFGQRIADAAAFWAKKETGTPKPPQQNDESTPYSWGGGRVTGPYHGICCSPSGYDARRVVGFDCSSLAQYAVYQASEGKISMPRTSQAMWRSNMGIRVPRGEEAPGDLVFFHGPAPTHMGIYYGKVSGVRWMVEATRSGDFIRFSKFDGRTGYLGALRVTPPPGTKNEPSKVIRAMAPVSEESGGGATW</sequence>
<dbReference type="Gene3D" id="1.10.530.10">
    <property type="match status" value="1"/>
</dbReference>
<dbReference type="InterPro" id="IPR008258">
    <property type="entry name" value="Transglycosylase_SLT_dom_1"/>
</dbReference>
<dbReference type="PROSITE" id="PS51935">
    <property type="entry name" value="NLPC_P60"/>
    <property type="match status" value="1"/>
</dbReference>
<reference evidence="7 8" key="1">
    <citation type="submission" date="2019-09" db="EMBL/GenBank/DDBJ databases">
        <title>Actinomadura physcomitrii sp. nov., a novel actinomycete isolated from moss [Physcomitrium sphaericum (Ludw) Fuernr].</title>
        <authorList>
            <person name="Liu C."/>
            <person name="Zhuang X."/>
        </authorList>
    </citation>
    <scope>NUCLEOTIDE SEQUENCE [LARGE SCALE GENOMIC DNA]</scope>
    <source>
        <strain evidence="7 8">CYP1-1B</strain>
    </source>
</reference>
<dbReference type="OrthoDB" id="9815778at2"/>
<keyword evidence="4" id="KW-0788">Thiol protease</keyword>